<sequence length="402" mass="44076">MAWNEPGSGDKDPWGKRGGGNEGPPDLDEVVKNLQRKFAGMFGGKGGGNNSQPPEGNNKAGSIGAGLIATIILLVWLLSGIYIVEPAERGVVLRFGQYSHTSMPGPHWHFPYPIDKVEVVDVAKIRSVEIGYRSAGGRPESNVLSESLMLTNDENIVDLKIAGQYRINDAAQYLFNVRTPDTILRQMMESAVREVVGQSTMDFVLTEGRSEVATRTEQRLQAMLDAHATGLTVTSVSMQDVQPPEQVQSAFADVVKAREDEVRQKNEAEAYANDIIPRARGQAFRDIQEAEAYKSQVVAKANGEASRFVQVMTEYEKAPLITQERLYIDAMESVYSRSQKVMVDIDSGGNNVLYLPLDRMRSSSNSAPRVDLNNLNYPATNNNTTSTTNSSAQDGSRSRGGR</sequence>
<feature type="region of interest" description="Disordered" evidence="7">
    <location>
        <begin position="1"/>
        <end position="28"/>
    </location>
</feature>
<keyword evidence="4 6" id="KW-1133">Transmembrane helix</keyword>
<feature type="compositionally biased region" description="Low complexity" evidence="7">
    <location>
        <begin position="373"/>
        <end position="391"/>
    </location>
</feature>
<dbReference type="InterPro" id="IPR020980">
    <property type="entry name" value="Membrane_HflK_N"/>
</dbReference>
<feature type="transmembrane region" description="Helical" evidence="6">
    <location>
        <begin position="63"/>
        <end position="84"/>
    </location>
</feature>
<dbReference type="NCBIfam" id="TIGR01933">
    <property type="entry name" value="hflK"/>
    <property type="match status" value="1"/>
</dbReference>
<feature type="region of interest" description="Disordered" evidence="7">
    <location>
        <begin position="363"/>
        <end position="402"/>
    </location>
</feature>
<comment type="subcellular location">
    <subcellularLocation>
        <location evidence="1">Membrane</location>
        <topology evidence="1">Single-pass membrane protein</topology>
    </subcellularLocation>
</comment>
<organism evidence="8 9">
    <name type="scientific">Methylophaga nitratireducenticrescens</name>
    <dbReference type="NCBI Taxonomy" id="754476"/>
    <lineage>
        <taxon>Bacteria</taxon>
        <taxon>Pseudomonadati</taxon>
        <taxon>Pseudomonadota</taxon>
        <taxon>Gammaproteobacteria</taxon>
        <taxon>Thiotrichales</taxon>
        <taxon>Piscirickettsiaceae</taxon>
        <taxon>Methylophaga</taxon>
    </lineage>
</organism>
<dbReference type="InterPro" id="IPR050710">
    <property type="entry name" value="Band7/mec-2_domain"/>
</dbReference>
<comment type="subunit">
    <text evidence="6">HflC and HflK may interact to form a multimeric complex.</text>
</comment>
<dbReference type="Gene3D" id="3.30.479.30">
    <property type="entry name" value="Band 7 domain"/>
    <property type="match status" value="1"/>
</dbReference>
<comment type="function">
    <text evidence="6">HflC and HflK could encode or regulate a protease.</text>
</comment>
<accession>I1XL25</accession>
<dbReference type="GO" id="GO:0016020">
    <property type="term" value="C:membrane"/>
    <property type="evidence" value="ECO:0007669"/>
    <property type="project" value="UniProtKB-SubCell"/>
</dbReference>
<reference evidence="8 9" key="1">
    <citation type="journal article" date="2012" name="J. Bacteriol.">
        <title>Complete genome sequences of Methylophaga sp. strain JAM1 and Methylophaga sp. strain JAM7.</title>
        <authorList>
            <person name="Villeneuve C."/>
            <person name="Martineau C."/>
            <person name="Mauffrey F."/>
            <person name="Villemur R."/>
        </authorList>
    </citation>
    <scope>NUCLEOTIDE SEQUENCE [LARGE SCALE GENOMIC DNA]</scope>
    <source>
        <strain evidence="8 9">JAM1</strain>
    </source>
</reference>
<evidence type="ECO:0000313" key="8">
    <source>
        <dbReference type="EMBL" id="AFI85094.1"/>
    </source>
</evidence>
<evidence type="ECO:0000256" key="3">
    <source>
        <dbReference type="ARBA" id="ARBA00022692"/>
    </source>
</evidence>
<dbReference type="Pfam" id="PF12221">
    <property type="entry name" value="HflK_N"/>
    <property type="match status" value="1"/>
</dbReference>
<dbReference type="PANTHER" id="PTHR43327">
    <property type="entry name" value="STOMATIN-LIKE PROTEIN 2, MITOCHONDRIAL"/>
    <property type="match status" value="1"/>
</dbReference>
<dbReference type="InterPro" id="IPR036013">
    <property type="entry name" value="Band_7/SPFH_dom_sf"/>
</dbReference>
<evidence type="ECO:0000256" key="2">
    <source>
        <dbReference type="ARBA" id="ARBA00006971"/>
    </source>
</evidence>
<keyword evidence="3 6" id="KW-0812">Transmembrane</keyword>
<evidence type="ECO:0000256" key="4">
    <source>
        <dbReference type="ARBA" id="ARBA00022989"/>
    </source>
</evidence>
<keyword evidence="5 6" id="KW-0472">Membrane</keyword>
<dbReference type="InterPro" id="IPR001107">
    <property type="entry name" value="Band_7"/>
</dbReference>
<dbReference type="SUPFAM" id="SSF117892">
    <property type="entry name" value="Band 7/SPFH domain"/>
    <property type="match status" value="1"/>
</dbReference>
<dbReference type="Proteomes" id="UP000009144">
    <property type="component" value="Chromosome"/>
</dbReference>
<evidence type="ECO:0000313" key="9">
    <source>
        <dbReference type="Proteomes" id="UP000009144"/>
    </source>
</evidence>
<name>I1XL25_METNJ</name>
<dbReference type="Pfam" id="PF01145">
    <property type="entry name" value="Band_7"/>
    <property type="match status" value="1"/>
</dbReference>
<evidence type="ECO:0000256" key="7">
    <source>
        <dbReference type="SAM" id="MobiDB-lite"/>
    </source>
</evidence>
<dbReference type="STRING" id="754476.Q7A_2284"/>
<protein>
    <recommendedName>
        <fullName evidence="6">Protein HflK</fullName>
    </recommendedName>
</protein>
<evidence type="ECO:0000256" key="5">
    <source>
        <dbReference type="ARBA" id="ARBA00023136"/>
    </source>
</evidence>
<dbReference type="InterPro" id="IPR010201">
    <property type="entry name" value="HflK"/>
</dbReference>
<gene>
    <name evidence="8" type="ordered locus">Q7A_2284</name>
</gene>
<dbReference type="RefSeq" id="WP_014707462.1">
    <property type="nucleotide sequence ID" value="NC_017857.3"/>
</dbReference>
<proteinExistence type="inferred from homology"/>
<dbReference type="PANTHER" id="PTHR43327:SF2">
    <property type="entry name" value="MODULATOR OF FTSH PROTEASE HFLK"/>
    <property type="match status" value="1"/>
</dbReference>
<dbReference type="eggNOG" id="COG0330">
    <property type="taxonomic scope" value="Bacteria"/>
</dbReference>
<dbReference type="EMBL" id="CP003390">
    <property type="protein sequence ID" value="AFI85094.1"/>
    <property type="molecule type" value="Genomic_DNA"/>
</dbReference>
<evidence type="ECO:0000256" key="6">
    <source>
        <dbReference type="RuleBase" id="RU364113"/>
    </source>
</evidence>
<dbReference type="CDD" id="cd03404">
    <property type="entry name" value="SPFH_HflK"/>
    <property type="match status" value="1"/>
</dbReference>
<keyword evidence="9" id="KW-1185">Reference proteome</keyword>
<dbReference type="OrthoDB" id="9779595at2"/>
<reference evidence="8 9" key="2">
    <citation type="journal article" date="2013" name="Int. J. Syst. Evol. Microbiol.">
        <title>Methylophaga nitratireducenticrescens sp. nov. and Methylophaga frappieri sp. nov., isolated from the biofilm of the methanol-fed denitrification system treating the seawater at the Montreal Biodome.</title>
        <authorList>
            <person name="Villeneuve C."/>
            <person name="Martineau C."/>
            <person name="Mauffrey F."/>
            <person name="Villemur R."/>
        </authorList>
    </citation>
    <scope>NUCLEOTIDE SEQUENCE [LARGE SCALE GENOMIC DNA]</scope>
    <source>
        <strain evidence="8 9">JAM1</strain>
    </source>
</reference>
<dbReference type="KEGG" id="mej:Q7A_2284"/>
<dbReference type="AlphaFoldDB" id="I1XL25"/>
<dbReference type="SMART" id="SM00244">
    <property type="entry name" value="PHB"/>
    <property type="match status" value="1"/>
</dbReference>
<comment type="similarity">
    <text evidence="2 6">Belongs to the band 7/mec-2 family. HflK subfamily.</text>
</comment>
<dbReference type="HOGENOM" id="CLU_039173_2_0_6"/>
<dbReference type="PATRIC" id="fig|754476.3.peg.2257"/>
<evidence type="ECO:0000256" key="1">
    <source>
        <dbReference type="ARBA" id="ARBA00004167"/>
    </source>
</evidence>